<feature type="transmembrane region" description="Helical" evidence="1">
    <location>
        <begin position="7"/>
        <end position="32"/>
    </location>
</feature>
<reference evidence="2" key="1">
    <citation type="submission" date="2016-04" db="EMBL/GenBank/DDBJ databases">
        <authorList>
            <person name="Evans L.H."/>
            <person name="Alamgir A."/>
            <person name="Owens N."/>
            <person name="Weber N.D."/>
            <person name="Virtaneva K."/>
            <person name="Barbian K."/>
            <person name="Babar A."/>
            <person name="Rosenke K."/>
        </authorList>
    </citation>
    <scope>NUCLEOTIDE SEQUENCE</scope>
    <source>
        <strain evidence="2">86</strain>
    </source>
</reference>
<accession>A0A212JSM7</accession>
<protein>
    <recommendedName>
        <fullName evidence="3">DUF4175 domain-containing protein</fullName>
    </recommendedName>
</protein>
<dbReference type="EMBL" id="FLUO01000001">
    <property type="protein sequence ID" value="SBW02377.1"/>
    <property type="molecule type" value="Genomic_DNA"/>
</dbReference>
<organism evidence="2">
    <name type="scientific">uncultured Alphaproteobacteria bacterium</name>
    <dbReference type="NCBI Taxonomy" id="91750"/>
    <lineage>
        <taxon>Bacteria</taxon>
        <taxon>Pseudomonadati</taxon>
        <taxon>Pseudomonadota</taxon>
        <taxon>Alphaproteobacteria</taxon>
        <taxon>environmental samples</taxon>
    </lineage>
</organism>
<feature type="transmembrane region" description="Helical" evidence="1">
    <location>
        <begin position="109"/>
        <end position="131"/>
    </location>
</feature>
<keyword evidence="1" id="KW-0812">Transmembrane</keyword>
<dbReference type="AlphaFoldDB" id="A0A212JSM7"/>
<sequence length="146" mass="15017">MIILGILVCMVAIGFLCWLLFTLAVFALPFFVGVNAGMWAMSSGAGWLGAILVGALAAGFTFGAGQLLLGTVRPLWAKLAIALIFVAPAVVAGYHATHGIAKHFMPSEGWQIAFSIIGAVAVGIAAFLRIVGMAGDDQSGRGLARA</sequence>
<keyword evidence="1" id="KW-0472">Membrane</keyword>
<proteinExistence type="predicted"/>
<keyword evidence="1" id="KW-1133">Transmembrane helix</keyword>
<feature type="transmembrane region" description="Helical" evidence="1">
    <location>
        <begin position="75"/>
        <end position="97"/>
    </location>
</feature>
<name>A0A212JSM7_9PROT</name>
<evidence type="ECO:0000256" key="1">
    <source>
        <dbReference type="SAM" id="Phobius"/>
    </source>
</evidence>
<gene>
    <name evidence="2" type="ORF">KL86APRO_11581</name>
</gene>
<evidence type="ECO:0000313" key="2">
    <source>
        <dbReference type="EMBL" id="SBW02377.1"/>
    </source>
</evidence>
<feature type="transmembrane region" description="Helical" evidence="1">
    <location>
        <begin position="44"/>
        <end position="63"/>
    </location>
</feature>
<evidence type="ECO:0008006" key="3">
    <source>
        <dbReference type="Google" id="ProtNLM"/>
    </source>
</evidence>